<dbReference type="RefSeq" id="WP_195812478.1">
    <property type="nucleotide sequence ID" value="NZ_JADOBI010000001.1"/>
</dbReference>
<sequence>MFKGILRAASVLLLLLMFGVILFVIIGQSHVLSPKTEIPVFLMIAFCLLAITALLLSAISLFGSSSEYSAPLKPNTVERDEAPKQQPVIDFPHLRTSLSRHYGLRWKRKLPWLLVMGEATDIEAVAPGLIQSGWMTVGNTVLLWGGSLAAGGHIADLQALRRLRPHAPADALILVSHETHYSQAEQADSVLRGYEIVRNHLRWELPVCLLDRREEKWPQPERAVQLAGVFEDKRLTSESLSSAVESLLPELRAQGMAQISGNLRHTFLLQLASDLKARLAGWTEAFKPLLNSYRPLPLYGVAFSPALTLRAYSPHECASSPVWQELAANISRRAGHPVGVNTRAMAQWSAATAMLVLAIGTIVSGISNYRLVTGSAEQVRQAKNSPSPAVLSSLQQRVQTLLTQQEQGTPLYRRFGLDVTDSLLPALWLEYPALAERLIVQPAQKQLGAALVSPTPSYDALKTYLMLSHPDKTTDADAQQYLAQQLTPLLNNIAPQDIAFFASQLALHPDWKITPDSTAVAQARSALLNAMSGADAEQKLYGSLIYRTSRNFGDLSLTQLLDGQETGGMFTLGAEVPGSFTRQAYEGAIAPEIAALVKQRQEQVGWVLAEPGHPVETSLSPAALGERLTARYFAEYGTAWQKTLNQLKAHTAADPAEQLALASDVSRSPQIALMKQLAWQGLAGSPNARRNELNPALQPVFGGIVSMATGAGKSNGLTLSAWRSQTAGLRDKMRNLSAASGGTAALSQSVFRGTQIDNTVSELPARLRVQLGNGWQPMAQALFLAPLSQTWKGVMTTGVKGMDARWQQKIAAAWHKEFDNTFPFTGSPKDASLVALNDFINPQTGQIVSFIREHLNGVLEYKDNRWQKADKLPPGLAINPAFLSKLNQLDRLGHALNDNGWGFRFKLQAGTARDVVQTELSIDGQKLVYFNQMPFWTDIQWPGDTYYPNAELVWTSVRAGARLYFDTPGTWAFYRLLKKAKISPVDDTHYQVVWTAEDGLPLNYRLVFTAGNDPVSLLSLDGFRLPDTIFR</sequence>
<dbReference type="InterPro" id="IPR009612">
    <property type="entry name" value="IcmF-rel"/>
</dbReference>
<evidence type="ECO:0000259" key="3">
    <source>
        <dbReference type="Pfam" id="PF06761"/>
    </source>
</evidence>
<dbReference type="EMBL" id="JADOBI010000001">
    <property type="protein sequence ID" value="MBF7978394.1"/>
    <property type="molecule type" value="Genomic_DNA"/>
</dbReference>
<proteinExistence type="predicted"/>
<evidence type="ECO:0000259" key="2">
    <source>
        <dbReference type="Pfam" id="PF06744"/>
    </source>
</evidence>
<evidence type="ECO:0000259" key="4">
    <source>
        <dbReference type="Pfam" id="PF21070"/>
    </source>
</evidence>
<keyword evidence="6" id="KW-1185">Reference proteome</keyword>
<feature type="domain" description="IcmF-related" evidence="3">
    <location>
        <begin position="390"/>
        <end position="678"/>
    </location>
</feature>
<evidence type="ECO:0000313" key="5">
    <source>
        <dbReference type="EMBL" id="MBF7978394.1"/>
    </source>
</evidence>
<gene>
    <name evidence="5" type="ORF">IV433_03115</name>
</gene>
<feature type="transmembrane region" description="Helical" evidence="1">
    <location>
        <begin position="6"/>
        <end position="26"/>
    </location>
</feature>
<evidence type="ECO:0008006" key="7">
    <source>
        <dbReference type="Google" id="ProtNLM"/>
    </source>
</evidence>
<feature type="domain" description="Type VI secretion system IcmF C-terminal" evidence="2">
    <location>
        <begin position="906"/>
        <end position="1007"/>
    </location>
</feature>
<dbReference type="InterPro" id="IPR010623">
    <property type="entry name" value="IcmF_C"/>
</dbReference>
<feature type="transmembrane region" description="Helical" evidence="1">
    <location>
        <begin position="38"/>
        <end position="63"/>
    </location>
</feature>
<comment type="caution">
    <text evidence="5">The sequence shown here is derived from an EMBL/GenBank/DDBJ whole genome shotgun (WGS) entry which is preliminary data.</text>
</comment>
<dbReference type="Pfam" id="PF21070">
    <property type="entry name" value="IcmF_helical"/>
    <property type="match status" value="1"/>
</dbReference>
<reference evidence="5 6" key="1">
    <citation type="submission" date="2020-11" db="EMBL/GenBank/DDBJ databases">
        <title>Taxonomic investigation of Rahnella strains.</title>
        <authorList>
            <person name="Lee S.D."/>
        </authorList>
    </citation>
    <scope>NUCLEOTIDE SEQUENCE [LARGE SCALE GENOMIC DNA]</scope>
    <source>
        <strain evidence="5 6">SAP-17</strain>
    </source>
</reference>
<name>A0ABS0E120_9GAMM</name>
<dbReference type="Proteomes" id="UP000636811">
    <property type="component" value="Unassembled WGS sequence"/>
</dbReference>
<dbReference type="PANTHER" id="PTHR36153">
    <property type="entry name" value="INNER MEMBRANE PROTEIN-RELATED"/>
    <property type="match status" value="1"/>
</dbReference>
<organism evidence="5 6">
    <name type="scientific">Rahnella laticis</name>
    <dbReference type="NCBI Taxonomy" id="2787622"/>
    <lineage>
        <taxon>Bacteria</taxon>
        <taxon>Pseudomonadati</taxon>
        <taxon>Pseudomonadota</taxon>
        <taxon>Gammaproteobacteria</taxon>
        <taxon>Enterobacterales</taxon>
        <taxon>Yersiniaceae</taxon>
        <taxon>Rahnella</taxon>
    </lineage>
</organism>
<dbReference type="InterPro" id="IPR053156">
    <property type="entry name" value="T6SS_TssM-like"/>
</dbReference>
<dbReference type="Pfam" id="PF06744">
    <property type="entry name" value="IcmF_C"/>
    <property type="match status" value="1"/>
</dbReference>
<evidence type="ECO:0000256" key="1">
    <source>
        <dbReference type="SAM" id="Phobius"/>
    </source>
</evidence>
<protein>
    <recommendedName>
        <fullName evidence="7">Type VI secretion protein VasK</fullName>
    </recommendedName>
</protein>
<feature type="domain" description="Type VI secretion system component TssM1 helical" evidence="4">
    <location>
        <begin position="801"/>
        <end position="900"/>
    </location>
</feature>
<keyword evidence="1" id="KW-0812">Transmembrane</keyword>
<dbReference type="PANTHER" id="PTHR36153:SF1">
    <property type="entry name" value="TYPE VI SECRETION SYSTEM COMPONENT TSSM1"/>
    <property type="match status" value="1"/>
</dbReference>
<dbReference type="InterPro" id="IPR048677">
    <property type="entry name" value="TssM1_hel"/>
</dbReference>
<keyword evidence="1" id="KW-1133">Transmembrane helix</keyword>
<accession>A0ABS0E120</accession>
<keyword evidence="1" id="KW-0472">Membrane</keyword>
<dbReference type="Pfam" id="PF06761">
    <property type="entry name" value="IcmF-related"/>
    <property type="match status" value="1"/>
</dbReference>
<evidence type="ECO:0000313" key="6">
    <source>
        <dbReference type="Proteomes" id="UP000636811"/>
    </source>
</evidence>